<keyword evidence="3 5" id="KW-0547">Nucleotide-binding</keyword>
<keyword evidence="7" id="KW-1185">Reference proteome</keyword>
<keyword evidence="4 5" id="KW-0418">Kinase</keyword>
<evidence type="ECO:0000256" key="5">
    <source>
        <dbReference type="HAMAP-Rule" id="MF_01062"/>
    </source>
</evidence>
<protein>
    <recommendedName>
        <fullName evidence="5">Putative phosphoenolpyruvate synthase regulatory protein</fullName>
        <shortName evidence="5">PEP synthase regulatory protein</shortName>
        <shortName evidence="5">PSRP</shortName>
        <ecNumber evidence="5">2.7.11.33</ecNumber>
        <ecNumber evidence="5">2.7.4.28</ecNumber>
    </recommendedName>
    <alternativeName>
        <fullName evidence="5">Pyruvate, water dikinase regulatory protein</fullName>
    </alternativeName>
</protein>
<dbReference type="EC" id="2.7.4.28" evidence="5"/>
<comment type="catalytic activity">
    <reaction evidence="5">
        <text>[pyruvate, water dikinase]-phosphate + phosphate + H(+) = [pyruvate, water dikinase] + diphosphate</text>
        <dbReference type="Rhea" id="RHEA:48580"/>
        <dbReference type="Rhea" id="RHEA-COMP:11425"/>
        <dbReference type="Rhea" id="RHEA-COMP:11426"/>
        <dbReference type="ChEBI" id="CHEBI:15378"/>
        <dbReference type="ChEBI" id="CHEBI:33019"/>
        <dbReference type="ChEBI" id="CHEBI:43176"/>
        <dbReference type="ChEBI" id="CHEBI:43474"/>
        <dbReference type="ChEBI" id="CHEBI:68546"/>
        <dbReference type="EC" id="2.7.4.28"/>
    </reaction>
</comment>
<feature type="binding site" evidence="5">
    <location>
        <begin position="152"/>
        <end position="159"/>
    </location>
    <ligand>
        <name>ADP</name>
        <dbReference type="ChEBI" id="CHEBI:456216"/>
    </ligand>
</feature>
<organism evidence="6 7">
    <name type="scientific">Litoribacillus peritrichatus</name>
    <dbReference type="NCBI Taxonomy" id="718191"/>
    <lineage>
        <taxon>Bacteria</taxon>
        <taxon>Pseudomonadati</taxon>
        <taxon>Pseudomonadota</taxon>
        <taxon>Gammaproteobacteria</taxon>
        <taxon>Oceanospirillales</taxon>
        <taxon>Oceanospirillaceae</taxon>
        <taxon>Litoribacillus</taxon>
    </lineage>
</organism>
<reference evidence="7" key="1">
    <citation type="journal article" date="2019" name="Int. J. Syst. Evol. Microbiol.">
        <title>The Global Catalogue of Microorganisms (GCM) 10K type strain sequencing project: providing services to taxonomists for standard genome sequencing and annotation.</title>
        <authorList>
            <consortium name="The Broad Institute Genomics Platform"/>
            <consortium name="The Broad Institute Genome Sequencing Center for Infectious Disease"/>
            <person name="Wu L."/>
            <person name="Ma J."/>
        </authorList>
    </citation>
    <scope>NUCLEOTIDE SEQUENCE [LARGE SCALE GENOMIC DNA]</scope>
    <source>
        <strain evidence="7">JCM 17551</strain>
    </source>
</reference>
<sequence>MKRSVFFISDGTGITAEALGNALLTQFEGIEFERNVLPYIDTIEKAQTTAERINKAFITDGQKPIIFDTVVDKEIRSVIRTCNGFPIDIFETFLSPLERELGHQSSYTVGTSHSITEEDTYKSRIDAVHFALDNDDGIRTKNFRDADIILIGVSRCGKTPTCIYMALQYGLCAANYPITEEDMRDGMITLPKFLKENQHKLFGLTINAENLSNIRNERRANSRYSSLAQCEMEVDSVEELFIKEGIPHINSTFFSIEEISARILNITGIERKN</sequence>
<comment type="caution">
    <text evidence="6">The sequence shown here is derived from an EMBL/GenBank/DDBJ whole genome shotgun (WGS) entry which is preliminary data.</text>
</comment>
<dbReference type="InterPro" id="IPR026530">
    <property type="entry name" value="PSRP"/>
</dbReference>
<keyword evidence="1 5" id="KW-0723">Serine/threonine-protein kinase</keyword>
<evidence type="ECO:0000256" key="2">
    <source>
        <dbReference type="ARBA" id="ARBA00022679"/>
    </source>
</evidence>
<comment type="catalytic activity">
    <reaction evidence="5">
        <text>[pyruvate, water dikinase] + ADP = [pyruvate, water dikinase]-phosphate + AMP + H(+)</text>
        <dbReference type="Rhea" id="RHEA:46020"/>
        <dbReference type="Rhea" id="RHEA-COMP:11425"/>
        <dbReference type="Rhea" id="RHEA-COMP:11426"/>
        <dbReference type="ChEBI" id="CHEBI:15378"/>
        <dbReference type="ChEBI" id="CHEBI:43176"/>
        <dbReference type="ChEBI" id="CHEBI:68546"/>
        <dbReference type="ChEBI" id="CHEBI:456215"/>
        <dbReference type="ChEBI" id="CHEBI:456216"/>
        <dbReference type="EC" id="2.7.11.33"/>
    </reaction>
</comment>
<dbReference type="InterPro" id="IPR005177">
    <property type="entry name" value="Kinase-pyrophosphorylase"/>
</dbReference>
<evidence type="ECO:0000313" key="6">
    <source>
        <dbReference type="EMBL" id="GAA3914057.1"/>
    </source>
</evidence>
<dbReference type="HAMAP" id="MF_01062">
    <property type="entry name" value="PSRP"/>
    <property type="match status" value="1"/>
</dbReference>
<name>A0ABP7M4J5_9GAMM</name>
<dbReference type="RefSeq" id="WP_344795293.1">
    <property type="nucleotide sequence ID" value="NZ_BAABBN010000004.1"/>
</dbReference>
<evidence type="ECO:0000313" key="7">
    <source>
        <dbReference type="Proteomes" id="UP001501565"/>
    </source>
</evidence>
<comment type="similarity">
    <text evidence="5">Belongs to the pyruvate, phosphate/water dikinase regulatory protein family. PSRP subfamily.</text>
</comment>
<evidence type="ECO:0000256" key="4">
    <source>
        <dbReference type="ARBA" id="ARBA00022777"/>
    </source>
</evidence>
<dbReference type="NCBIfam" id="NF003742">
    <property type="entry name" value="PRK05339.1"/>
    <property type="match status" value="1"/>
</dbReference>
<dbReference type="PANTHER" id="PTHR31756:SF3">
    <property type="entry name" value="PYRUVATE, PHOSPHATE DIKINASE REGULATORY PROTEIN 1, CHLOROPLASTIC"/>
    <property type="match status" value="1"/>
</dbReference>
<keyword evidence="2 5" id="KW-0808">Transferase</keyword>
<dbReference type="Pfam" id="PF03618">
    <property type="entry name" value="Kinase-PPPase"/>
    <property type="match status" value="1"/>
</dbReference>
<evidence type="ECO:0000256" key="3">
    <source>
        <dbReference type="ARBA" id="ARBA00022741"/>
    </source>
</evidence>
<keyword evidence="6" id="KW-0670">Pyruvate</keyword>
<dbReference type="EMBL" id="BAABBN010000004">
    <property type="protein sequence ID" value="GAA3914057.1"/>
    <property type="molecule type" value="Genomic_DNA"/>
</dbReference>
<comment type="function">
    <text evidence="5">Bifunctional serine/threonine kinase and phosphorylase involved in the regulation of the phosphoenolpyruvate synthase (PEPS) by catalyzing its phosphorylation/dephosphorylation.</text>
</comment>
<evidence type="ECO:0000256" key="1">
    <source>
        <dbReference type="ARBA" id="ARBA00022527"/>
    </source>
</evidence>
<proteinExistence type="inferred from homology"/>
<dbReference type="EC" id="2.7.11.33" evidence="5"/>
<dbReference type="PANTHER" id="PTHR31756">
    <property type="entry name" value="PYRUVATE, PHOSPHATE DIKINASE REGULATORY PROTEIN 1, CHLOROPLASTIC"/>
    <property type="match status" value="1"/>
</dbReference>
<dbReference type="Proteomes" id="UP001501565">
    <property type="component" value="Unassembled WGS sequence"/>
</dbReference>
<gene>
    <name evidence="6" type="ORF">GCM10022277_05750</name>
</gene>
<accession>A0ABP7M4J5</accession>